<dbReference type="SUPFAM" id="SSF57501">
    <property type="entry name" value="Cystine-knot cytokines"/>
    <property type="match status" value="1"/>
</dbReference>
<proteinExistence type="inferred from homology"/>
<feature type="chain" id="PRO_5036719079" evidence="4">
    <location>
        <begin position="23"/>
        <end position="319"/>
    </location>
</feature>
<keyword evidence="3" id="KW-0497">Mitogen</keyword>
<comment type="similarity">
    <text evidence="1">Belongs to the PDGF/VEGF growth factor family.</text>
</comment>
<dbReference type="GO" id="GO:0008284">
    <property type="term" value="P:positive regulation of cell population proliferation"/>
    <property type="evidence" value="ECO:0007669"/>
    <property type="project" value="TreeGrafter"/>
</dbReference>
<evidence type="ECO:0000313" key="6">
    <source>
        <dbReference type="Proteomes" id="UP000887565"/>
    </source>
</evidence>
<dbReference type="Gene3D" id="2.10.90.10">
    <property type="entry name" value="Cystine-knot cytokines"/>
    <property type="match status" value="1"/>
</dbReference>
<evidence type="ECO:0000256" key="3">
    <source>
        <dbReference type="ARBA" id="ARBA00023246"/>
    </source>
</evidence>
<dbReference type="WBParaSite" id="nRc.2.0.1.t27511-RA">
    <property type="protein sequence ID" value="nRc.2.0.1.t27511-RA"/>
    <property type="gene ID" value="nRc.2.0.1.g27511"/>
</dbReference>
<dbReference type="GO" id="GO:0051781">
    <property type="term" value="P:positive regulation of cell division"/>
    <property type="evidence" value="ECO:0007669"/>
    <property type="project" value="UniProtKB-KW"/>
</dbReference>
<evidence type="ECO:0000256" key="2">
    <source>
        <dbReference type="ARBA" id="ARBA00023030"/>
    </source>
</evidence>
<dbReference type="GO" id="GO:0016020">
    <property type="term" value="C:membrane"/>
    <property type="evidence" value="ECO:0007669"/>
    <property type="project" value="InterPro"/>
</dbReference>
<name>A0A915JNI7_ROMCU</name>
<evidence type="ECO:0000256" key="4">
    <source>
        <dbReference type="SAM" id="SignalP"/>
    </source>
</evidence>
<dbReference type="InterPro" id="IPR000072">
    <property type="entry name" value="PDGF/VEGF_dom"/>
</dbReference>
<dbReference type="Proteomes" id="UP000887565">
    <property type="component" value="Unplaced"/>
</dbReference>
<dbReference type="GO" id="GO:0008083">
    <property type="term" value="F:growth factor activity"/>
    <property type="evidence" value="ECO:0007669"/>
    <property type="project" value="UniProtKB-KW"/>
</dbReference>
<dbReference type="PANTHER" id="PTHR11633">
    <property type="entry name" value="PLATELET-DERIVED GROWTH FACTOR"/>
    <property type="match status" value="1"/>
</dbReference>
<dbReference type="GO" id="GO:0070851">
    <property type="term" value="F:growth factor receptor binding"/>
    <property type="evidence" value="ECO:0007669"/>
    <property type="project" value="TreeGrafter"/>
</dbReference>
<feature type="signal peptide" evidence="4">
    <location>
        <begin position="1"/>
        <end position="22"/>
    </location>
</feature>
<feature type="domain" description="Platelet-derived growth factor (PDGF) family profile" evidence="5">
    <location>
        <begin position="151"/>
        <end position="225"/>
    </location>
</feature>
<accession>A0A915JNI7</accession>
<dbReference type="InterPro" id="IPR029034">
    <property type="entry name" value="Cystine-knot_cytokine"/>
</dbReference>
<keyword evidence="2" id="KW-0339">Growth factor</keyword>
<dbReference type="GO" id="GO:0005615">
    <property type="term" value="C:extracellular space"/>
    <property type="evidence" value="ECO:0007669"/>
    <property type="project" value="TreeGrafter"/>
</dbReference>
<dbReference type="Pfam" id="PF00341">
    <property type="entry name" value="PDGF"/>
    <property type="match status" value="1"/>
</dbReference>
<keyword evidence="6" id="KW-1185">Reference proteome</keyword>
<dbReference type="AlphaFoldDB" id="A0A915JNI7"/>
<organism evidence="6 7">
    <name type="scientific">Romanomermis culicivorax</name>
    <name type="common">Nematode worm</name>
    <dbReference type="NCBI Taxonomy" id="13658"/>
    <lineage>
        <taxon>Eukaryota</taxon>
        <taxon>Metazoa</taxon>
        <taxon>Ecdysozoa</taxon>
        <taxon>Nematoda</taxon>
        <taxon>Enoplea</taxon>
        <taxon>Dorylaimia</taxon>
        <taxon>Mermithida</taxon>
        <taxon>Mermithoidea</taxon>
        <taxon>Mermithidae</taxon>
        <taxon>Romanomermis</taxon>
    </lineage>
</organism>
<reference evidence="7" key="1">
    <citation type="submission" date="2022-11" db="UniProtKB">
        <authorList>
            <consortium name="WormBaseParasite"/>
        </authorList>
    </citation>
    <scope>IDENTIFICATION</scope>
</reference>
<keyword evidence="4" id="KW-0732">Signal</keyword>
<dbReference type="PANTHER" id="PTHR11633:SF1">
    <property type="entry name" value="LD28763P"/>
    <property type="match status" value="1"/>
</dbReference>
<protein>
    <submittedName>
        <fullName evidence="7">Platelet-derived growth factor (PDGF) family profile domain-containing protein</fullName>
    </submittedName>
</protein>
<dbReference type="PROSITE" id="PS50278">
    <property type="entry name" value="PDGF_2"/>
    <property type="match status" value="1"/>
</dbReference>
<evidence type="ECO:0000256" key="1">
    <source>
        <dbReference type="ARBA" id="ARBA00006686"/>
    </source>
</evidence>
<evidence type="ECO:0000313" key="7">
    <source>
        <dbReference type="WBParaSite" id="nRc.2.0.1.t27511-RA"/>
    </source>
</evidence>
<sequence>MSITHVHYVLLALLLTTPTAECYQQIPEDLLKYLRNSSTIHELLDKMNTPLARIFDSMSEISESAGLNAAPTTAPVKVKIAGFASYGRSSKHNRMSTFSSSRRGPPPPDARMATVYLAPGEVETIDEPKQSRDSCIIHPVCAPIPIQREPNILYFPECIDLDQCLGGCCDTSTTCGPTETYPVNVKITAWKYKGQVNGKPKFEIHNSTYIPMKRHAKCKCASCIHKPICNEEQRLNDKCKCECKDRKRMEQCKGNGRTWSDEKCQCLCEPRPCDNDQLFSIEKCECESADNIVPIRKARHISGVYLTKDEYYSQNRDAT</sequence>
<evidence type="ECO:0000259" key="5">
    <source>
        <dbReference type="PROSITE" id="PS50278"/>
    </source>
</evidence>